<dbReference type="InterPro" id="IPR035979">
    <property type="entry name" value="RBD_domain_sf"/>
</dbReference>
<organism evidence="4">
    <name type="scientific">Cherax quadricarinatus</name>
    <name type="common">Australian red claw crayfish</name>
    <dbReference type="NCBI Taxonomy" id="27406"/>
    <lineage>
        <taxon>Eukaryota</taxon>
        <taxon>Metazoa</taxon>
        <taxon>Ecdysozoa</taxon>
        <taxon>Arthropoda</taxon>
        <taxon>Crustacea</taxon>
        <taxon>Multicrustacea</taxon>
        <taxon>Malacostraca</taxon>
        <taxon>Eumalacostraca</taxon>
        <taxon>Eucarida</taxon>
        <taxon>Decapoda</taxon>
        <taxon>Pleocyemata</taxon>
        <taxon>Astacidea</taxon>
        <taxon>Parastacoidea</taxon>
        <taxon>Parastacidae</taxon>
        <taxon>Cherax</taxon>
    </lineage>
</organism>
<dbReference type="InterPro" id="IPR012677">
    <property type="entry name" value="Nucleotide-bd_a/b_plait_sf"/>
</dbReference>
<proteinExistence type="evidence at transcript level"/>
<dbReference type="AlphaFoldDB" id="G0ZJC1"/>
<dbReference type="PANTHER" id="PTHR23003">
    <property type="entry name" value="RNA RECOGNITION MOTIF RRM DOMAIN CONTAINING PROTEIN"/>
    <property type="match status" value="1"/>
</dbReference>
<dbReference type="InterPro" id="IPR000504">
    <property type="entry name" value="RRM_dom"/>
</dbReference>
<dbReference type="OrthoDB" id="1099063at2759"/>
<evidence type="ECO:0000313" key="4">
    <source>
        <dbReference type="EMBL" id="AEL23118.1"/>
    </source>
</evidence>
<feature type="domain" description="RRM" evidence="3">
    <location>
        <begin position="37"/>
        <end position="107"/>
    </location>
</feature>
<dbReference type="SUPFAM" id="SSF54928">
    <property type="entry name" value="RNA-binding domain, RBD"/>
    <property type="match status" value="1"/>
</dbReference>
<dbReference type="Pfam" id="PF00076">
    <property type="entry name" value="RRM_1"/>
    <property type="match status" value="1"/>
</dbReference>
<keyword evidence="1 2" id="KW-0694">RNA-binding</keyword>
<feature type="non-terminal residue" evidence="4">
    <location>
        <position position="1"/>
    </location>
</feature>
<evidence type="ECO:0000259" key="3">
    <source>
        <dbReference type="PROSITE" id="PS50102"/>
    </source>
</evidence>
<evidence type="ECO:0000256" key="2">
    <source>
        <dbReference type="PROSITE-ProRule" id="PRU00176"/>
    </source>
</evidence>
<name>G0ZJC1_CHEQU</name>
<dbReference type="GO" id="GO:0005634">
    <property type="term" value="C:nucleus"/>
    <property type="evidence" value="ECO:0007669"/>
    <property type="project" value="TreeGrafter"/>
</dbReference>
<dbReference type="GO" id="GO:0005737">
    <property type="term" value="C:cytoplasm"/>
    <property type="evidence" value="ECO:0007669"/>
    <property type="project" value="TreeGrafter"/>
</dbReference>
<dbReference type="SMART" id="SM00360">
    <property type="entry name" value="RRM"/>
    <property type="match status" value="1"/>
</dbReference>
<dbReference type="Gene3D" id="3.30.70.330">
    <property type="match status" value="2"/>
</dbReference>
<dbReference type="GO" id="GO:0003729">
    <property type="term" value="F:mRNA binding"/>
    <property type="evidence" value="ECO:0007669"/>
    <property type="project" value="TreeGrafter"/>
</dbReference>
<dbReference type="PROSITE" id="PS50102">
    <property type="entry name" value="RRM"/>
    <property type="match status" value="1"/>
</dbReference>
<reference evidence="4" key="2">
    <citation type="submission" date="2011-02" db="EMBL/GenBank/DDBJ databases">
        <authorList>
            <person name="Liu H.-P."/>
            <person name="Chen R.-Y."/>
            <person name="Zhang Q.-X."/>
            <person name="Peng H."/>
            <person name="Wang K.-J."/>
        </authorList>
    </citation>
    <scope>NUCLEOTIDE SEQUENCE</scope>
</reference>
<accession>G0ZJC1</accession>
<dbReference type="InterPro" id="IPR050374">
    <property type="entry name" value="RRT5_SRSF_SR"/>
</dbReference>
<reference evidence="4" key="1">
    <citation type="journal article" date="2011" name="Dev. Comp. Immunol.">
        <title>Differential gene expression profile from haematopoietic tissue stem cells of red claw crayfish, Cherax quadricarinatus, in response to WSSV infection.</title>
        <authorList>
            <person name="Liu H.P."/>
            <person name="Chen R.Y."/>
            <person name="Zhang Q.X."/>
            <person name="Peng H."/>
            <person name="Wang K.J."/>
        </authorList>
    </citation>
    <scope>NUCLEOTIDE SEQUENCE</scope>
</reference>
<evidence type="ECO:0000256" key="1">
    <source>
        <dbReference type="ARBA" id="ARBA00022884"/>
    </source>
</evidence>
<dbReference type="PANTHER" id="PTHR23003:SF51">
    <property type="entry name" value="SERINE-ARGININE PROTEIN 55"/>
    <property type="match status" value="1"/>
</dbReference>
<protein>
    <submittedName>
        <fullName evidence="4">52K active chromatin boundary protein</fullName>
    </submittedName>
</protein>
<sequence length="169" mass="18957">AGTVKKKRPRPAPILSSPGCALFYVCEAPSRDIMVGTRVYVGGLYYRVGERDLMRFFLCYGPLGDLVIMIGFCFVEIDDYRDAYDAVCYMNGKELLGGRCSMEKARAAPRMMWPRAPPPIGSSSSLFGMPALANYRLTIENLSSRVSWQDLKDFMRQAGKVTYGHARFL</sequence>
<dbReference type="EMBL" id="JF284572">
    <property type="protein sequence ID" value="AEL23118.1"/>
    <property type="molecule type" value="mRNA"/>
</dbReference>